<dbReference type="AlphaFoldDB" id="A0A853BNV2"/>
<feature type="region of interest" description="Disordered" evidence="4">
    <location>
        <begin position="1"/>
        <end position="26"/>
    </location>
</feature>
<dbReference type="EMBL" id="JACCFO010000001">
    <property type="protein sequence ID" value="NYI97319.1"/>
    <property type="molecule type" value="Genomic_DNA"/>
</dbReference>
<keyword evidence="7" id="KW-1185">Reference proteome</keyword>
<evidence type="ECO:0000256" key="1">
    <source>
        <dbReference type="ARBA" id="ARBA00007664"/>
    </source>
</evidence>
<dbReference type="SMART" id="SM00020">
    <property type="entry name" value="Tryp_SPc"/>
    <property type="match status" value="1"/>
</dbReference>
<dbReference type="Gene3D" id="2.40.10.10">
    <property type="entry name" value="Trypsin-like serine proteases"/>
    <property type="match status" value="1"/>
</dbReference>
<dbReference type="CDD" id="cd00190">
    <property type="entry name" value="Tryp_SPc"/>
    <property type="match status" value="1"/>
</dbReference>
<dbReference type="InterPro" id="IPR018114">
    <property type="entry name" value="TRYPSIN_HIS"/>
</dbReference>
<gene>
    <name evidence="6" type="ORF">HNR12_003596</name>
</gene>
<dbReference type="InterPro" id="IPR001254">
    <property type="entry name" value="Trypsin_dom"/>
</dbReference>
<dbReference type="PRINTS" id="PR00722">
    <property type="entry name" value="CHYMOTRYPSIN"/>
</dbReference>
<dbReference type="InterPro" id="IPR033116">
    <property type="entry name" value="TRYPSIN_SER"/>
</dbReference>
<dbReference type="InterPro" id="IPR043504">
    <property type="entry name" value="Peptidase_S1_PA_chymotrypsin"/>
</dbReference>
<dbReference type="InterPro" id="IPR009003">
    <property type="entry name" value="Peptidase_S1_PA"/>
</dbReference>
<sequence length="312" mass="32998">MRSRDHGADDGPARTARTASARPRRGLRMLGGAALAAVALGAVTGAGTAHADEPEPSTGPTPMIIGGEPADQPYPFAASLQYERNGVPDSHRCTGALVDEEWVVTAAHCVTALSDSGEPFEVLDPGMFHLRLGSNDRTQGGHVVQVAGIEVHPDYRYLADEGSGADIALLRLAEEAPVEPIRLDRRMPRPGTEVRQIGWGYTSTDANDPSQLPEQLQQLDTVTLPASARECQVDEEGDGAWGIRAGDICTDNPEGVRGPCGGDSGSPLLTRVRGEWRVAGVDSRGVGSVCGTTPDIYTSVAAHDDWMDRFIG</sequence>
<accession>A0A853BNV2</accession>
<feature type="domain" description="Peptidase S1" evidence="5">
    <location>
        <begin position="64"/>
        <end position="312"/>
    </location>
</feature>
<evidence type="ECO:0000313" key="6">
    <source>
        <dbReference type="EMBL" id="NYI97319.1"/>
    </source>
</evidence>
<dbReference type="RefSeq" id="WP_218901971.1">
    <property type="nucleotide sequence ID" value="NZ_JACCFO010000001.1"/>
</dbReference>
<name>A0A853BNV2_9ACTN</name>
<proteinExistence type="inferred from homology"/>
<comment type="similarity">
    <text evidence="1">Belongs to the peptidase S1 family.</text>
</comment>
<evidence type="ECO:0000313" key="7">
    <source>
        <dbReference type="Proteomes" id="UP000575985"/>
    </source>
</evidence>
<dbReference type="PROSITE" id="PS00135">
    <property type="entry name" value="TRYPSIN_SER"/>
    <property type="match status" value="1"/>
</dbReference>
<dbReference type="GO" id="GO:0004252">
    <property type="term" value="F:serine-type endopeptidase activity"/>
    <property type="evidence" value="ECO:0007669"/>
    <property type="project" value="InterPro"/>
</dbReference>
<dbReference type="PROSITE" id="PS50240">
    <property type="entry name" value="TRYPSIN_DOM"/>
    <property type="match status" value="1"/>
</dbReference>
<dbReference type="InterPro" id="IPR050430">
    <property type="entry name" value="Peptidase_S1"/>
</dbReference>
<dbReference type="Pfam" id="PF00089">
    <property type="entry name" value="Trypsin"/>
    <property type="match status" value="1"/>
</dbReference>
<evidence type="ECO:0000259" key="5">
    <source>
        <dbReference type="PROSITE" id="PS50240"/>
    </source>
</evidence>
<dbReference type="SUPFAM" id="SSF50494">
    <property type="entry name" value="Trypsin-like serine proteases"/>
    <property type="match status" value="1"/>
</dbReference>
<keyword evidence="2" id="KW-1015">Disulfide bond</keyword>
<dbReference type="InterPro" id="IPR001314">
    <property type="entry name" value="Peptidase_S1A"/>
</dbReference>
<dbReference type="PROSITE" id="PS00134">
    <property type="entry name" value="TRYPSIN_HIS"/>
    <property type="match status" value="1"/>
</dbReference>
<evidence type="ECO:0000256" key="2">
    <source>
        <dbReference type="ARBA" id="ARBA00023157"/>
    </source>
</evidence>
<dbReference type="GO" id="GO:0006508">
    <property type="term" value="P:proteolysis"/>
    <property type="evidence" value="ECO:0007669"/>
    <property type="project" value="UniProtKB-KW"/>
</dbReference>
<keyword evidence="3" id="KW-0720">Serine protease</keyword>
<evidence type="ECO:0000256" key="3">
    <source>
        <dbReference type="RuleBase" id="RU363034"/>
    </source>
</evidence>
<reference evidence="6 7" key="1">
    <citation type="submission" date="2020-07" db="EMBL/GenBank/DDBJ databases">
        <title>Sequencing the genomes of 1000 actinobacteria strains.</title>
        <authorList>
            <person name="Klenk H.-P."/>
        </authorList>
    </citation>
    <scope>NUCLEOTIDE SEQUENCE [LARGE SCALE GENOMIC DNA]</scope>
    <source>
        <strain evidence="6 7">DSM 45927</strain>
    </source>
</reference>
<feature type="compositionally biased region" description="Basic and acidic residues" evidence="4">
    <location>
        <begin position="1"/>
        <end position="12"/>
    </location>
</feature>
<organism evidence="6 7">
    <name type="scientific">Streptomonospora nanhaiensis</name>
    <dbReference type="NCBI Taxonomy" id="1323731"/>
    <lineage>
        <taxon>Bacteria</taxon>
        <taxon>Bacillati</taxon>
        <taxon>Actinomycetota</taxon>
        <taxon>Actinomycetes</taxon>
        <taxon>Streptosporangiales</taxon>
        <taxon>Nocardiopsidaceae</taxon>
        <taxon>Streptomonospora</taxon>
    </lineage>
</organism>
<keyword evidence="3 6" id="KW-0645">Protease</keyword>
<evidence type="ECO:0000256" key="4">
    <source>
        <dbReference type="SAM" id="MobiDB-lite"/>
    </source>
</evidence>
<protein>
    <submittedName>
        <fullName evidence="6">Secreted trypsin-like serine protease</fullName>
    </submittedName>
</protein>
<dbReference type="Proteomes" id="UP000575985">
    <property type="component" value="Unassembled WGS sequence"/>
</dbReference>
<feature type="region of interest" description="Disordered" evidence="4">
    <location>
        <begin position="46"/>
        <end position="65"/>
    </location>
</feature>
<dbReference type="PANTHER" id="PTHR24276">
    <property type="entry name" value="POLYSERASE-RELATED"/>
    <property type="match status" value="1"/>
</dbReference>
<comment type="caution">
    <text evidence="6">The sequence shown here is derived from an EMBL/GenBank/DDBJ whole genome shotgun (WGS) entry which is preliminary data.</text>
</comment>
<keyword evidence="3" id="KW-0378">Hydrolase</keyword>
<dbReference type="PANTHER" id="PTHR24276:SF98">
    <property type="entry name" value="FI18310P1-RELATED"/>
    <property type="match status" value="1"/>
</dbReference>